<proteinExistence type="predicted"/>
<comment type="caution">
    <text evidence="1">The sequence shown here is derived from an EMBL/GenBank/DDBJ whole genome shotgun (WGS) entry which is preliminary data.</text>
</comment>
<accession>A0A2T5JFJ1</accession>
<dbReference type="EMBL" id="QAOQ01000001">
    <property type="protein sequence ID" value="PTR01203.1"/>
    <property type="molecule type" value="Genomic_DNA"/>
</dbReference>
<evidence type="ECO:0000313" key="2">
    <source>
        <dbReference type="Proteomes" id="UP000244168"/>
    </source>
</evidence>
<evidence type="ECO:0000313" key="1">
    <source>
        <dbReference type="EMBL" id="PTR01203.1"/>
    </source>
</evidence>
<dbReference type="RefSeq" id="WP_107826612.1">
    <property type="nucleotide sequence ID" value="NZ_CP160205.1"/>
</dbReference>
<protein>
    <submittedName>
        <fullName evidence="1">Uncharacterized protein</fullName>
    </submittedName>
</protein>
<organism evidence="1 2">
    <name type="scientific">Mucilaginibacter yixingensis</name>
    <dbReference type="NCBI Taxonomy" id="1295612"/>
    <lineage>
        <taxon>Bacteria</taxon>
        <taxon>Pseudomonadati</taxon>
        <taxon>Bacteroidota</taxon>
        <taxon>Sphingobacteriia</taxon>
        <taxon>Sphingobacteriales</taxon>
        <taxon>Sphingobacteriaceae</taxon>
        <taxon>Mucilaginibacter</taxon>
    </lineage>
</organism>
<name>A0A2T5JFJ1_9SPHI</name>
<gene>
    <name evidence="1" type="ORF">C8P68_101437</name>
</gene>
<dbReference type="Proteomes" id="UP000244168">
    <property type="component" value="Unassembled WGS sequence"/>
</dbReference>
<reference evidence="1 2" key="1">
    <citation type="submission" date="2018-04" db="EMBL/GenBank/DDBJ databases">
        <title>Genomic Encyclopedia of Archaeal and Bacterial Type Strains, Phase II (KMG-II): from individual species to whole genera.</title>
        <authorList>
            <person name="Goeker M."/>
        </authorList>
    </citation>
    <scope>NUCLEOTIDE SEQUENCE [LARGE SCALE GENOMIC DNA]</scope>
    <source>
        <strain evidence="1 2">DSM 26809</strain>
    </source>
</reference>
<dbReference type="OrthoDB" id="799347at2"/>
<dbReference type="AlphaFoldDB" id="A0A2T5JFJ1"/>
<sequence>MATLSTRQKLISYLADADESKVEALYILLEKDIAEEQSLILTEEQVQLLAEERQSHISGQSKSYTRQEAREIIKGHRNF</sequence>
<keyword evidence="2" id="KW-1185">Reference proteome</keyword>